<name>A0A9X1SAJ8_9MICC</name>
<feature type="domain" description="HTH iclR-type" evidence="4">
    <location>
        <begin position="21"/>
        <end position="83"/>
    </location>
</feature>
<reference evidence="6" key="1">
    <citation type="submission" date="2021-10" db="EMBL/GenBank/DDBJ databases">
        <title>Novel species in genus Arthrobacter.</title>
        <authorList>
            <person name="Liu Y."/>
        </authorList>
    </citation>
    <scope>NUCLEOTIDE SEQUENCE</scope>
    <source>
        <strain evidence="8">zg-Y462</strain>
        <strain evidence="6">Zg-Y462</strain>
    </source>
</reference>
<dbReference type="PANTHER" id="PTHR30136:SF8">
    <property type="entry name" value="TRANSCRIPTIONAL REGULATORY PROTEIN"/>
    <property type="match status" value="1"/>
</dbReference>
<accession>A0A9X1SAJ8</accession>
<keyword evidence="2" id="KW-0238">DNA-binding</keyword>
<evidence type="ECO:0000256" key="2">
    <source>
        <dbReference type="ARBA" id="ARBA00023125"/>
    </source>
</evidence>
<proteinExistence type="predicted"/>
<dbReference type="Pfam" id="PF09339">
    <property type="entry name" value="HTH_IclR"/>
    <property type="match status" value="1"/>
</dbReference>
<evidence type="ECO:0000256" key="1">
    <source>
        <dbReference type="ARBA" id="ARBA00023015"/>
    </source>
</evidence>
<keyword evidence="8" id="KW-1185">Reference proteome</keyword>
<dbReference type="InterPro" id="IPR036390">
    <property type="entry name" value="WH_DNA-bd_sf"/>
</dbReference>
<gene>
    <name evidence="6" type="ORF">LJ755_12525</name>
    <name evidence="7" type="ORF">MUK71_01515</name>
</gene>
<evidence type="ECO:0000256" key="3">
    <source>
        <dbReference type="ARBA" id="ARBA00023163"/>
    </source>
</evidence>
<evidence type="ECO:0000259" key="5">
    <source>
        <dbReference type="PROSITE" id="PS51078"/>
    </source>
</evidence>
<dbReference type="SUPFAM" id="SSF55781">
    <property type="entry name" value="GAF domain-like"/>
    <property type="match status" value="1"/>
</dbReference>
<evidence type="ECO:0000313" key="9">
    <source>
        <dbReference type="Proteomes" id="UP001155145"/>
    </source>
</evidence>
<dbReference type="SUPFAM" id="SSF46785">
    <property type="entry name" value="Winged helix' DNA-binding domain"/>
    <property type="match status" value="1"/>
</dbReference>
<dbReference type="Proteomes" id="UP001155145">
    <property type="component" value="Unassembled WGS sequence"/>
</dbReference>
<protein>
    <submittedName>
        <fullName evidence="6">Helix-turn-helix domain-containing protein</fullName>
    </submittedName>
</protein>
<keyword evidence="3" id="KW-0804">Transcription</keyword>
<dbReference type="GO" id="GO:0045892">
    <property type="term" value="P:negative regulation of DNA-templated transcription"/>
    <property type="evidence" value="ECO:0007669"/>
    <property type="project" value="TreeGrafter"/>
</dbReference>
<dbReference type="RefSeq" id="WP_227929301.1">
    <property type="nucleotide sequence ID" value="NZ_CP094984.1"/>
</dbReference>
<dbReference type="PANTHER" id="PTHR30136">
    <property type="entry name" value="HELIX-TURN-HELIX TRANSCRIPTIONAL REGULATOR, ICLR FAMILY"/>
    <property type="match status" value="1"/>
</dbReference>
<dbReference type="Gene3D" id="3.30.450.40">
    <property type="match status" value="1"/>
</dbReference>
<dbReference type="EMBL" id="JAJFZT010000008">
    <property type="protein sequence ID" value="MCC3273552.1"/>
    <property type="molecule type" value="Genomic_DNA"/>
</dbReference>
<dbReference type="EMBL" id="CP094984">
    <property type="protein sequence ID" value="UON92365.1"/>
    <property type="molecule type" value="Genomic_DNA"/>
</dbReference>
<dbReference type="InterPro" id="IPR005471">
    <property type="entry name" value="Tscrpt_reg_IclR_N"/>
</dbReference>
<dbReference type="PROSITE" id="PS51078">
    <property type="entry name" value="ICLR_ED"/>
    <property type="match status" value="1"/>
</dbReference>
<sequence length="268" mass="28018">MNYAYVMVNTEGNAETSGYDIQAVSRAAQICALFGPNTVEVTPAEVAAKLNLNRTTAYRYCVALVAAGMLERSPRRGAFVLGGLMLQLGIHALSRRPVVQIAPPYLAELSGAVRMTAVLSLWAVDGPVATLVEEDSNQTIIVTVRPGSLLEITAAQTHVFLAYLKDPHAVGTTAAGLPAAQRSELDAAIYNARRHGYSIAHHSGGLFGIAVPVFDEYGIAATVALLGADPAADLSPGSPILTQLRGTAAALSEELGGGQKGQQIADLR</sequence>
<organism evidence="6 9">
    <name type="scientific">Arthrobacter zhangbolii</name>
    <dbReference type="NCBI Taxonomy" id="2886936"/>
    <lineage>
        <taxon>Bacteria</taxon>
        <taxon>Bacillati</taxon>
        <taxon>Actinomycetota</taxon>
        <taxon>Actinomycetes</taxon>
        <taxon>Micrococcales</taxon>
        <taxon>Micrococcaceae</taxon>
        <taxon>Arthrobacter</taxon>
    </lineage>
</organism>
<feature type="domain" description="IclR-ED" evidence="5">
    <location>
        <begin position="84"/>
        <end position="257"/>
    </location>
</feature>
<dbReference type="InterPro" id="IPR014757">
    <property type="entry name" value="Tscrpt_reg_IclR_C"/>
</dbReference>
<dbReference type="InterPro" id="IPR050707">
    <property type="entry name" value="HTH_MetabolicPath_Reg"/>
</dbReference>
<evidence type="ECO:0000259" key="4">
    <source>
        <dbReference type="PROSITE" id="PS51077"/>
    </source>
</evidence>
<dbReference type="GO" id="GO:0003677">
    <property type="term" value="F:DNA binding"/>
    <property type="evidence" value="ECO:0007669"/>
    <property type="project" value="UniProtKB-KW"/>
</dbReference>
<dbReference type="Proteomes" id="UP000829758">
    <property type="component" value="Chromosome"/>
</dbReference>
<evidence type="ECO:0000313" key="6">
    <source>
        <dbReference type="EMBL" id="MCC3273552.1"/>
    </source>
</evidence>
<dbReference type="SMART" id="SM00346">
    <property type="entry name" value="HTH_ICLR"/>
    <property type="match status" value="1"/>
</dbReference>
<evidence type="ECO:0000313" key="7">
    <source>
        <dbReference type="EMBL" id="UON92365.1"/>
    </source>
</evidence>
<keyword evidence="1" id="KW-0805">Transcription regulation</keyword>
<dbReference type="AlphaFoldDB" id="A0A9X1SAJ8"/>
<dbReference type="InterPro" id="IPR029016">
    <property type="entry name" value="GAF-like_dom_sf"/>
</dbReference>
<dbReference type="GO" id="GO:0003700">
    <property type="term" value="F:DNA-binding transcription factor activity"/>
    <property type="evidence" value="ECO:0007669"/>
    <property type="project" value="TreeGrafter"/>
</dbReference>
<evidence type="ECO:0000313" key="8">
    <source>
        <dbReference type="Proteomes" id="UP000829758"/>
    </source>
</evidence>
<dbReference type="PROSITE" id="PS51077">
    <property type="entry name" value="HTH_ICLR"/>
    <property type="match status" value="1"/>
</dbReference>
<dbReference type="Gene3D" id="1.10.10.10">
    <property type="entry name" value="Winged helix-like DNA-binding domain superfamily/Winged helix DNA-binding domain"/>
    <property type="match status" value="1"/>
</dbReference>
<dbReference type="InterPro" id="IPR036388">
    <property type="entry name" value="WH-like_DNA-bd_sf"/>
</dbReference>